<dbReference type="PANTHER" id="PTHR43161">
    <property type="entry name" value="SORBITOL DEHYDROGENASE"/>
    <property type="match status" value="1"/>
</dbReference>
<dbReference type="Gene3D" id="3.40.50.720">
    <property type="entry name" value="NAD(P)-binding Rossmann-like Domain"/>
    <property type="match status" value="1"/>
</dbReference>
<dbReference type="InterPro" id="IPR013149">
    <property type="entry name" value="ADH-like_C"/>
</dbReference>
<comment type="similarity">
    <text evidence="2 10">Belongs to the zinc-containing alcohol dehydrogenase family.</text>
</comment>
<dbReference type="FunFam" id="3.40.50.720:FF:000068">
    <property type="entry name" value="Sorbitol dehydrogenase"/>
    <property type="match status" value="1"/>
</dbReference>
<keyword evidence="6" id="KW-0520">NAD</keyword>
<dbReference type="Pfam" id="PF00107">
    <property type="entry name" value="ADH_zinc_N"/>
    <property type="match status" value="1"/>
</dbReference>
<dbReference type="Gene3D" id="3.90.180.10">
    <property type="entry name" value="Medium-chain alcohol dehydrogenases, catalytic domain"/>
    <property type="match status" value="1"/>
</dbReference>
<dbReference type="InterPro" id="IPR020843">
    <property type="entry name" value="ER"/>
</dbReference>
<dbReference type="RefSeq" id="WP_379738629.1">
    <property type="nucleotide sequence ID" value="NZ_JBHSVN010000001.1"/>
</dbReference>
<dbReference type="InterPro" id="IPR013154">
    <property type="entry name" value="ADH-like_N"/>
</dbReference>
<reference evidence="12 13" key="1">
    <citation type="journal article" date="2019" name="Int. J. Syst. Evol. Microbiol.">
        <title>The Global Catalogue of Microorganisms (GCM) 10K type strain sequencing project: providing services to taxonomists for standard genome sequencing and annotation.</title>
        <authorList>
            <consortium name="The Broad Institute Genomics Platform"/>
            <consortium name="The Broad Institute Genome Sequencing Center for Infectious Disease"/>
            <person name="Wu L."/>
            <person name="Ma J."/>
        </authorList>
    </citation>
    <scope>NUCLEOTIDE SEQUENCE [LARGE SCALE GENOMIC DNA]</scope>
    <source>
        <strain evidence="12 13">SKJ47</strain>
    </source>
</reference>
<evidence type="ECO:0000256" key="9">
    <source>
        <dbReference type="ARBA" id="ARBA00066604"/>
    </source>
</evidence>
<dbReference type="EMBL" id="JBHSXL010000001">
    <property type="protein sequence ID" value="MFC6891024.1"/>
    <property type="molecule type" value="Genomic_DNA"/>
</dbReference>
<dbReference type="SUPFAM" id="SSF51735">
    <property type="entry name" value="NAD(P)-binding Rossmann-fold domains"/>
    <property type="match status" value="1"/>
</dbReference>
<sequence>MQAAVLEDERTVRIETRDGPTPAADAVVVRIEHVGICGSDMHYYEHGHNGDNELDVPTIMGHESAGTIVETGADVTGSSVGDRVALEPGVPCGSCRYCDIDEYNLCEDVRFMASPPDDGALVEYVAWPAQRTYSLPESVSTRAGALCEPLSVAIHANRRGNVGSGDTVLVTGCGPIGLLCMDAAYAAGAEDVIVADIVERKLELATERGAAHAIRTDERSLVDAVDELTDGGVDVVLECSGAEAVIDRTVESVRKGGQVVFVGLPQDPELPTDVFGLIDNELDISGSFRFRNTYAEAIELLASGAVEVESLVDFELPLVDTGRAFERAADPEVVKGMIAVNGT</sequence>
<comment type="catalytic activity">
    <reaction evidence="7">
        <text>L-threonine + NAD(+) = (2S)-2-amino-3-oxobutanoate + NADH + H(+)</text>
        <dbReference type="Rhea" id="RHEA:13161"/>
        <dbReference type="ChEBI" id="CHEBI:15378"/>
        <dbReference type="ChEBI" id="CHEBI:57540"/>
        <dbReference type="ChEBI" id="CHEBI:57926"/>
        <dbReference type="ChEBI" id="CHEBI:57945"/>
        <dbReference type="ChEBI" id="CHEBI:78948"/>
        <dbReference type="EC" id="1.1.1.103"/>
    </reaction>
</comment>
<dbReference type="GO" id="GO:0016597">
    <property type="term" value="F:amino acid binding"/>
    <property type="evidence" value="ECO:0007669"/>
    <property type="project" value="UniProtKB-ARBA"/>
</dbReference>
<keyword evidence="13" id="KW-1185">Reference proteome</keyword>
<dbReference type="GO" id="GO:0006566">
    <property type="term" value="P:threonine metabolic process"/>
    <property type="evidence" value="ECO:0007669"/>
    <property type="project" value="UniProtKB-ARBA"/>
</dbReference>
<evidence type="ECO:0000256" key="7">
    <source>
        <dbReference type="ARBA" id="ARBA00050613"/>
    </source>
</evidence>
<dbReference type="CDD" id="cd05285">
    <property type="entry name" value="sorbitol_DH"/>
    <property type="match status" value="1"/>
</dbReference>
<dbReference type="InterPro" id="IPR002328">
    <property type="entry name" value="ADH_Zn_CS"/>
</dbReference>
<proteinExistence type="inferred from homology"/>
<keyword evidence="4 10" id="KW-0862">Zinc</keyword>
<dbReference type="GO" id="GO:0046872">
    <property type="term" value="F:metal ion binding"/>
    <property type="evidence" value="ECO:0007669"/>
    <property type="project" value="UniProtKB-KW"/>
</dbReference>
<dbReference type="PANTHER" id="PTHR43161:SF9">
    <property type="entry name" value="SORBITOL DEHYDROGENASE"/>
    <property type="match status" value="1"/>
</dbReference>
<dbReference type="EC" id="1.1.1.103" evidence="9"/>
<dbReference type="GO" id="GO:0051289">
    <property type="term" value="P:protein homotetramerization"/>
    <property type="evidence" value="ECO:0007669"/>
    <property type="project" value="UniProtKB-ARBA"/>
</dbReference>
<dbReference type="SMART" id="SM00829">
    <property type="entry name" value="PKS_ER"/>
    <property type="match status" value="1"/>
</dbReference>
<evidence type="ECO:0000256" key="3">
    <source>
        <dbReference type="ARBA" id="ARBA00022723"/>
    </source>
</evidence>
<feature type="domain" description="Enoyl reductase (ER)" evidence="11">
    <location>
        <begin position="7"/>
        <end position="340"/>
    </location>
</feature>
<dbReference type="InterPro" id="IPR036291">
    <property type="entry name" value="NAD(P)-bd_dom_sf"/>
</dbReference>
<keyword evidence="5" id="KW-0560">Oxidoreductase</keyword>
<dbReference type="PROSITE" id="PS00059">
    <property type="entry name" value="ADH_ZINC"/>
    <property type="match status" value="1"/>
</dbReference>
<name>A0ABD5UNQ8_9EURY</name>
<dbReference type="InterPro" id="IPR011032">
    <property type="entry name" value="GroES-like_sf"/>
</dbReference>
<dbReference type="InterPro" id="IPR045306">
    <property type="entry name" value="SDH-like"/>
</dbReference>
<organism evidence="12 13">
    <name type="scientific">Halopenitus salinus</name>
    <dbReference type="NCBI Taxonomy" id="1198295"/>
    <lineage>
        <taxon>Archaea</taxon>
        <taxon>Methanobacteriati</taxon>
        <taxon>Methanobacteriota</taxon>
        <taxon>Stenosarchaea group</taxon>
        <taxon>Halobacteria</taxon>
        <taxon>Halobacteriales</taxon>
        <taxon>Haloferacaceae</taxon>
        <taxon>Halopenitus</taxon>
    </lineage>
</organism>
<gene>
    <name evidence="12" type="ORF">ACFQE9_00030</name>
</gene>
<dbReference type="Pfam" id="PF08240">
    <property type="entry name" value="ADH_N"/>
    <property type="match status" value="1"/>
</dbReference>
<comment type="cofactor">
    <cofactor evidence="1 10">
        <name>Zn(2+)</name>
        <dbReference type="ChEBI" id="CHEBI:29105"/>
    </cofactor>
</comment>
<dbReference type="GO" id="GO:0008743">
    <property type="term" value="F:L-threonine 3-dehydrogenase activity"/>
    <property type="evidence" value="ECO:0007669"/>
    <property type="project" value="UniProtKB-EC"/>
</dbReference>
<evidence type="ECO:0000256" key="4">
    <source>
        <dbReference type="ARBA" id="ARBA00022833"/>
    </source>
</evidence>
<evidence type="ECO:0000256" key="10">
    <source>
        <dbReference type="RuleBase" id="RU361277"/>
    </source>
</evidence>
<evidence type="ECO:0000256" key="8">
    <source>
        <dbReference type="ARBA" id="ARBA00060557"/>
    </source>
</evidence>
<comment type="pathway">
    <text evidence="8">Amino-acid degradation; L-threonine degradation via oxydo-reductase pathway; glycine from L-threonine: step 1/2.</text>
</comment>
<evidence type="ECO:0000256" key="6">
    <source>
        <dbReference type="ARBA" id="ARBA00023027"/>
    </source>
</evidence>
<protein>
    <recommendedName>
        <fullName evidence="9">L-threonine 3-dehydrogenase</fullName>
        <ecNumber evidence="9">1.1.1.103</ecNumber>
    </recommendedName>
</protein>
<evidence type="ECO:0000313" key="12">
    <source>
        <dbReference type="EMBL" id="MFC6891024.1"/>
    </source>
</evidence>
<dbReference type="SUPFAM" id="SSF50129">
    <property type="entry name" value="GroES-like"/>
    <property type="match status" value="1"/>
</dbReference>
<dbReference type="GO" id="GO:0070403">
    <property type="term" value="F:NAD+ binding"/>
    <property type="evidence" value="ECO:0007669"/>
    <property type="project" value="UniProtKB-ARBA"/>
</dbReference>
<evidence type="ECO:0000256" key="5">
    <source>
        <dbReference type="ARBA" id="ARBA00023002"/>
    </source>
</evidence>
<dbReference type="AlphaFoldDB" id="A0ABD5UNQ8"/>
<evidence type="ECO:0000259" key="11">
    <source>
        <dbReference type="SMART" id="SM00829"/>
    </source>
</evidence>
<evidence type="ECO:0000256" key="1">
    <source>
        <dbReference type="ARBA" id="ARBA00001947"/>
    </source>
</evidence>
<evidence type="ECO:0000313" key="13">
    <source>
        <dbReference type="Proteomes" id="UP001596296"/>
    </source>
</evidence>
<keyword evidence="3 10" id="KW-0479">Metal-binding</keyword>
<dbReference type="Proteomes" id="UP001596296">
    <property type="component" value="Unassembled WGS sequence"/>
</dbReference>
<comment type="caution">
    <text evidence="12">The sequence shown here is derived from an EMBL/GenBank/DDBJ whole genome shotgun (WGS) entry which is preliminary data.</text>
</comment>
<evidence type="ECO:0000256" key="2">
    <source>
        <dbReference type="ARBA" id="ARBA00008072"/>
    </source>
</evidence>
<accession>A0ABD5UNQ8</accession>